<evidence type="ECO:0000256" key="3">
    <source>
        <dbReference type="ARBA" id="ARBA00022722"/>
    </source>
</evidence>
<dbReference type="GO" id="GO:0016787">
    <property type="term" value="F:hydrolase activity"/>
    <property type="evidence" value="ECO:0007669"/>
    <property type="project" value="UniProtKB-KW"/>
</dbReference>
<protein>
    <recommendedName>
        <fullName evidence="8">Bacterial virulence protein VirB8 domain-containing protein</fullName>
    </recommendedName>
</protein>
<dbReference type="Proteomes" id="UP001190700">
    <property type="component" value="Unassembled WGS sequence"/>
</dbReference>
<dbReference type="NCBIfam" id="NF010446">
    <property type="entry name" value="PRK13872.1"/>
    <property type="match status" value="1"/>
</dbReference>
<name>A0AAE0GYA6_9CHLO</name>
<dbReference type="SUPFAM" id="SSF54427">
    <property type="entry name" value="NTF2-like"/>
    <property type="match status" value="1"/>
</dbReference>
<dbReference type="Pfam" id="PF04335">
    <property type="entry name" value="VirB8"/>
    <property type="match status" value="1"/>
</dbReference>
<evidence type="ECO:0000256" key="6">
    <source>
        <dbReference type="ARBA" id="ARBA00023136"/>
    </source>
</evidence>
<gene>
    <name evidence="9" type="ORF">CYMTET_5825</name>
</gene>
<dbReference type="SUPFAM" id="SSF54060">
    <property type="entry name" value="His-Me finger endonucleases"/>
    <property type="match status" value="1"/>
</dbReference>
<organism evidence="9 10">
    <name type="scientific">Cymbomonas tetramitiformis</name>
    <dbReference type="NCBI Taxonomy" id="36881"/>
    <lineage>
        <taxon>Eukaryota</taxon>
        <taxon>Viridiplantae</taxon>
        <taxon>Chlorophyta</taxon>
        <taxon>Pyramimonadophyceae</taxon>
        <taxon>Pyramimonadales</taxon>
        <taxon>Pyramimonadaceae</taxon>
        <taxon>Cymbomonas</taxon>
    </lineage>
</organism>
<keyword evidence="7" id="KW-0732">Signal</keyword>
<dbReference type="InterPro" id="IPR044925">
    <property type="entry name" value="His-Me_finger_sf"/>
</dbReference>
<reference evidence="9 10" key="1">
    <citation type="journal article" date="2015" name="Genome Biol. Evol.">
        <title>Comparative Genomics of a Bacterivorous Green Alga Reveals Evolutionary Causalities and Consequences of Phago-Mixotrophic Mode of Nutrition.</title>
        <authorList>
            <person name="Burns J.A."/>
            <person name="Paasch A."/>
            <person name="Narechania A."/>
            <person name="Kim E."/>
        </authorList>
    </citation>
    <scope>NUCLEOTIDE SEQUENCE [LARGE SCALE GENOMIC DNA]</scope>
    <source>
        <strain evidence="9 10">PLY_AMNH</strain>
    </source>
</reference>
<dbReference type="InterPro" id="IPR007346">
    <property type="entry name" value="Endonuclease-I"/>
</dbReference>
<dbReference type="GO" id="GO:0016020">
    <property type="term" value="C:membrane"/>
    <property type="evidence" value="ECO:0007669"/>
    <property type="project" value="UniProtKB-SubCell"/>
</dbReference>
<evidence type="ECO:0000313" key="9">
    <source>
        <dbReference type="EMBL" id="KAK3286599.1"/>
    </source>
</evidence>
<dbReference type="GO" id="GO:0004518">
    <property type="term" value="F:nuclease activity"/>
    <property type="evidence" value="ECO:0007669"/>
    <property type="project" value="UniProtKB-KW"/>
</dbReference>
<evidence type="ECO:0000256" key="4">
    <source>
        <dbReference type="ARBA" id="ARBA00022801"/>
    </source>
</evidence>
<dbReference type="InterPro" id="IPR032710">
    <property type="entry name" value="NTF2-like_dom_sf"/>
</dbReference>
<keyword evidence="5" id="KW-1133">Transmembrane helix</keyword>
<dbReference type="PANTHER" id="PTHR33607:SF2">
    <property type="entry name" value="ENDONUCLEASE-1"/>
    <property type="match status" value="1"/>
</dbReference>
<evidence type="ECO:0000259" key="8">
    <source>
        <dbReference type="Pfam" id="PF04335"/>
    </source>
</evidence>
<proteinExistence type="predicted"/>
<dbReference type="AlphaFoldDB" id="A0AAE0GYA6"/>
<comment type="subcellular location">
    <subcellularLocation>
        <location evidence="1">Membrane</location>
        <topology evidence="1">Single-pass membrane protein</topology>
    </subcellularLocation>
</comment>
<keyword evidence="2" id="KW-0812">Transmembrane</keyword>
<accession>A0AAE0GYA6</accession>
<dbReference type="PANTHER" id="PTHR33607">
    <property type="entry name" value="ENDONUCLEASE-1"/>
    <property type="match status" value="1"/>
</dbReference>
<evidence type="ECO:0000256" key="1">
    <source>
        <dbReference type="ARBA" id="ARBA00004167"/>
    </source>
</evidence>
<feature type="chain" id="PRO_5042201315" description="Bacterial virulence protein VirB8 domain-containing protein" evidence="7">
    <location>
        <begin position="23"/>
        <end position="464"/>
    </location>
</feature>
<comment type="caution">
    <text evidence="9">The sequence shown here is derived from an EMBL/GenBank/DDBJ whole genome shotgun (WGS) entry which is preliminary data.</text>
</comment>
<feature type="domain" description="Bacterial virulence protein VirB8" evidence="8">
    <location>
        <begin position="261"/>
        <end position="461"/>
    </location>
</feature>
<sequence>MSRQAFILVLSTQLSLLHSAYAVADEASFELHSLSDAQQALVGRTLISPEDAWGLARDVVYRDHEETLYCGCKWASYDKYDGAIAPTRCGLDAENGDDTGEILSWDNVVPAAWFGKGLSCWTEGHEACHRGGNEYRGQACCALLDTTYMEMSVDLHNIVPAVLSVNQSKGNVPTGIVHDEPREFGQCNFEVGDIPRRYEPSTSIRGDIARAWLYMDDTYGMAVTASYRSLLERWAEQDPVDDWELERAKRITALQGRVNSHVWDDRIGSAVAQAANWRLIALISLSITALSLTGNLWQSGQVRAVPYIVQINENGETLKVEPLQQIYEPNDRQMIFFLADWVSKIRSRSIDEVQVQQDWIRAFDYLDGEALGYMTRLAQQNPPTEKVGLEAVTVKILKASKLTTRTYQIAFVQDHYIQGSFDHKEDWTATFTVDVRPSSSPDEIIKNPLGIYIVGIDINKDFGQ</sequence>
<keyword evidence="4" id="KW-0378">Hydrolase</keyword>
<evidence type="ECO:0000256" key="2">
    <source>
        <dbReference type="ARBA" id="ARBA00022692"/>
    </source>
</evidence>
<evidence type="ECO:0000313" key="10">
    <source>
        <dbReference type="Proteomes" id="UP001190700"/>
    </source>
</evidence>
<keyword evidence="6" id="KW-0472">Membrane</keyword>
<dbReference type="Gene3D" id="3.10.450.230">
    <property type="entry name" value="VirB8 protein"/>
    <property type="match status" value="1"/>
</dbReference>
<evidence type="ECO:0000256" key="5">
    <source>
        <dbReference type="ARBA" id="ARBA00022989"/>
    </source>
</evidence>
<feature type="signal peptide" evidence="7">
    <location>
        <begin position="1"/>
        <end position="22"/>
    </location>
</feature>
<evidence type="ECO:0000256" key="7">
    <source>
        <dbReference type="SAM" id="SignalP"/>
    </source>
</evidence>
<dbReference type="CDD" id="cd16425">
    <property type="entry name" value="TrbF"/>
    <property type="match status" value="1"/>
</dbReference>
<keyword evidence="3" id="KW-0540">Nuclease</keyword>
<dbReference type="InterPro" id="IPR035658">
    <property type="entry name" value="TrbF"/>
</dbReference>
<keyword evidence="10" id="KW-1185">Reference proteome</keyword>
<dbReference type="InterPro" id="IPR007430">
    <property type="entry name" value="VirB8"/>
</dbReference>
<dbReference type="EMBL" id="LGRX02001216">
    <property type="protein sequence ID" value="KAK3286599.1"/>
    <property type="molecule type" value="Genomic_DNA"/>
</dbReference>